<reference evidence="4" key="1">
    <citation type="submission" date="2017-02" db="UniProtKB">
        <authorList>
            <consortium name="WormBaseParasite"/>
        </authorList>
    </citation>
    <scope>IDENTIFICATION</scope>
</reference>
<keyword evidence="1" id="KW-1133">Transmembrane helix</keyword>
<accession>A0A0N5D192</accession>
<protein>
    <submittedName>
        <fullName evidence="4">CNNM transmembrane domain-containing protein</fullName>
    </submittedName>
</protein>
<organism evidence="4">
    <name type="scientific">Thelazia callipaeda</name>
    <name type="common">Oriental eyeworm</name>
    <name type="synonym">Parasitic nematode</name>
    <dbReference type="NCBI Taxonomy" id="103827"/>
    <lineage>
        <taxon>Eukaryota</taxon>
        <taxon>Metazoa</taxon>
        <taxon>Ecdysozoa</taxon>
        <taxon>Nematoda</taxon>
        <taxon>Chromadorea</taxon>
        <taxon>Rhabditida</taxon>
        <taxon>Spirurina</taxon>
        <taxon>Spiruromorpha</taxon>
        <taxon>Thelazioidea</taxon>
        <taxon>Thelaziidae</taxon>
        <taxon>Thelazia</taxon>
    </lineage>
</organism>
<dbReference type="WBParaSite" id="TCLT_0000661101-mRNA-1">
    <property type="protein sequence ID" value="TCLT_0000661101-mRNA-1"/>
    <property type="gene ID" value="TCLT_0000661101"/>
</dbReference>
<proteinExistence type="predicted"/>
<keyword evidence="3" id="KW-1185">Reference proteome</keyword>
<reference evidence="2 3" key="2">
    <citation type="submission" date="2018-11" db="EMBL/GenBank/DDBJ databases">
        <authorList>
            <consortium name="Pathogen Informatics"/>
        </authorList>
    </citation>
    <scope>NUCLEOTIDE SEQUENCE [LARGE SCALE GENOMIC DNA]</scope>
</reference>
<evidence type="ECO:0000313" key="3">
    <source>
        <dbReference type="Proteomes" id="UP000276776"/>
    </source>
</evidence>
<feature type="transmembrane region" description="Helical" evidence="1">
    <location>
        <begin position="12"/>
        <end position="32"/>
    </location>
</feature>
<evidence type="ECO:0000313" key="2">
    <source>
        <dbReference type="EMBL" id="VDN03968.1"/>
    </source>
</evidence>
<keyword evidence="1" id="KW-0812">Transmembrane</keyword>
<dbReference type="AlphaFoldDB" id="A0A0N5D192"/>
<dbReference type="OMA" id="TIANCMK"/>
<evidence type="ECO:0000256" key="1">
    <source>
        <dbReference type="SAM" id="Phobius"/>
    </source>
</evidence>
<sequence>MLYGTVALLGDLAAVTNIALCIIAIVAILIAVRMVRKEGVTELNCIADILPRALDSISHCEMSVALVATIANCMKIPVEEILKEYRDDSSRRRHFILKTFQNDSLTWKLMWEFPSKFITYGHIGEELIIEAV</sequence>
<dbReference type="Proteomes" id="UP000276776">
    <property type="component" value="Unassembled WGS sequence"/>
</dbReference>
<name>A0A0N5D192_THECL</name>
<evidence type="ECO:0000313" key="4">
    <source>
        <dbReference type="WBParaSite" id="TCLT_0000661101-mRNA-1"/>
    </source>
</evidence>
<dbReference type="EMBL" id="UYYF01004429">
    <property type="protein sequence ID" value="VDN03968.1"/>
    <property type="molecule type" value="Genomic_DNA"/>
</dbReference>
<gene>
    <name evidence="2" type="ORF">TCLT_LOCUS6600</name>
</gene>
<dbReference type="OrthoDB" id="5868822at2759"/>
<keyword evidence="1" id="KW-0472">Membrane</keyword>